<feature type="domain" description="C2H2-type" evidence="2">
    <location>
        <begin position="8"/>
        <end position="35"/>
    </location>
</feature>
<proteinExistence type="predicted"/>
<reference evidence="4" key="1">
    <citation type="submission" date="2019-09" db="UniProtKB">
        <authorList>
            <consortium name="WormBaseParasite"/>
        </authorList>
    </citation>
    <scope>IDENTIFICATION</scope>
</reference>
<evidence type="ECO:0000313" key="4">
    <source>
        <dbReference type="WBParaSite" id="HPBE_0002733301-mRNA-1"/>
    </source>
</evidence>
<dbReference type="WBParaSite" id="HPBE_0002733301-mRNA-1">
    <property type="protein sequence ID" value="HPBE_0002733301-mRNA-1"/>
    <property type="gene ID" value="HPBE_0002733301"/>
</dbReference>
<dbReference type="Gene3D" id="3.30.160.60">
    <property type="entry name" value="Classic Zinc Finger"/>
    <property type="match status" value="1"/>
</dbReference>
<name>A0A183GXB3_HELPZ</name>
<keyword evidence="1" id="KW-0479">Metal-binding</keyword>
<dbReference type="GO" id="GO:0008270">
    <property type="term" value="F:zinc ion binding"/>
    <property type="evidence" value="ECO:0007669"/>
    <property type="project" value="UniProtKB-KW"/>
</dbReference>
<dbReference type="PROSITE" id="PS50157">
    <property type="entry name" value="ZINC_FINGER_C2H2_2"/>
    <property type="match status" value="2"/>
</dbReference>
<feature type="domain" description="C2H2-type" evidence="2">
    <location>
        <begin position="37"/>
        <end position="64"/>
    </location>
</feature>
<keyword evidence="3" id="KW-1185">Reference proteome</keyword>
<dbReference type="SMART" id="SM00355">
    <property type="entry name" value="ZnF_C2H2"/>
    <property type="match status" value="2"/>
</dbReference>
<accession>A0A183GXB3</accession>
<dbReference type="PROSITE" id="PS00028">
    <property type="entry name" value="ZINC_FINGER_C2H2_1"/>
    <property type="match status" value="2"/>
</dbReference>
<evidence type="ECO:0000256" key="1">
    <source>
        <dbReference type="PROSITE-ProRule" id="PRU00042"/>
    </source>
</evidence>
<organism evidence="3 4">
    <name type="scientific">Heligmosomoides polygyrus</name>
    <name type="common">Parasitic roundworm</name>
    <dbReference type="NCBI Taxonomy" id="6339"/>
    <lineage>
        <taxon>Eukaryota</taxon>
        <taxon>Metazoa</taxon>
        <taxon>Ecdysozoa</taxon>
        <taxon>Nematoda</taxon>
        <taxon>Chromadorea</taxon>
        <taxon>Rhabditida</taxon>
        <taxon>Rhabditina</taxon>
        <taxon>Rhabditomorpha</taxon>
        <taxon>Strongyloidea</taxon>
        <taxon>Heligmosomidae</taxon>
        <taxon>Heligmosomoides</taxon>
    </lineage>
</organism>
<protein>
    <submittedName>
        <fullName evidence="4">C2H2-type domain-containing protein</fullName>
    </submittedName>
</protein>
<evidence type="ECO:0000313" key="3">
    <source>
        <dbReference type="Proteomes" id="UP000050761"/>
    </source>
</evidence>
<dbReference type="InterPro" id="IPR013087">
    <property type="entry name" value="Znf_C2H2_type"/>
</dbReference>
<dbReference type="Proteomes" id="UP000050761">
    <property type="component" value="Unassembled WGS sequence"/>
</dbReference>
<evidence type="ECO:0000259" key="2">
    <source>
        <dbReference type="PROSITE" id="PS50157"/>
    </source>
</evidence>
<keyword evidence="1" id="KW-0862">Zinc</keyword>
<dbReference type="AlphaFoldDB" id="A0A183GXB3"/>
<sequence>LHTDNVMYLCQQCVVAFEDPQKARKHLAQHMVKAPAYPCERCSGICLSEANLREHLKKHEDLKLSYRCLKCSPNKIFQTITLQRSLGFAVASEVYYQPADEEQYRKAVASVSDVAKDSFQEERERAWKTSNLLIPLKSIARSPSYNKMPSSHVEKDMGFSHDVEISQSL</sequence>
<keyword evidence="1" id="KW-0863">Zinc-finger</keyword>